<keyword evidence="3" id="KW-1133">Transmembrane helix</keyword>
<comment type="similarity">
    <text evidence="1">Belongs to the ycf20 family.</text>
</comment>
<evidence type="ECO:0000313" key="4">
    <source>
        <dbReference type="EMBL" id="QCI06241.1"/>
    </source>
</evidence>
<reference evidence="4" key="2">
    <citation type="submission" date="2019-04" db="EMBL/GenBank/DDBJ databases">
        <authorList>
            <person name="Pasella M."/>
        </authorList>
    </citation>
    <scope>NUCLEOTIDE SEQUENCE</scope>
    <source>
        <strain evidence="4">VRM320</strain>
    </source>
</reference>
<organism evidence="4">
    <name type="scientific">Dicranema revolutum</name>
    <dbReference type="NCBI Taxonomy" id="239144"/>
    <lineage>
        <taxon>Eukaryota</taxon>
        <taxon>Rhodophyta</taxon>
        <taxon>Florideophyceae</taxon>
        <taxon>Rhodymeniophycidae</taxon>
        <taxon>Gigartinales</taxon>
        <taxon>Dicranemataceae</taxon>
        <taxon>Dicranema</taxon>
    </lineage>
</organism>
<evidence type="ECO:0000256" key="2">
    <source>
        <dbReference type="ARBA" id="ARBA00021534"/>
    </source>
</evidence>
<reference evidence="4" key="1">
    <citation type="journal article" date="2019" name="Mol. Phylogenet. Evol.">
        <title>Morphological evolution and classification of the red algal order Ceramiales inferred using plastid phylogenomics.</title>
        <authorList>
            <person name="Diaz-Tapia P."/>
            <person name="Pasella M.M."/>
            <person name="Verbruggen H."/>
            <person name="Maggs C.A."/>
        </authorList>
    </citation>
    <scope>NUCLEOTIDE SEQUENCE</scope>
    <source>
        <strain evidence="4">VRM320</strain>
    </source>
</reference>
<geneLocation type="plastid" evidence="4"/>
<protein>
    <recommendedName>
        <fullName evidence="2">Uncharacterized protein ycf20</fullName>
    </recommendedName>
</protein>
<dbReference type="PANTHER" id="PTHR33787">
    <property type="match status" value="1"/>
</dbReference>
<name>A0A4D6WUA0_9FLOR</name>
<evidence type="ECO:0000256" key="3">
    <source>
        <dbReference type="SAM" id="Phobius"/>
    </source>
</evidence>
<feature type="transmembrane region" description="Helical" evidence="3">
    <location>
        <begin position="21"/>
        <end position="40"/>
    </location>
</feature>
<evidence type="ECO:0000256" key="1">
    <source>
        <dbReference type="ARBA" id="ARBA00009846"/>
    </source>
</evidence>
<gene>
    <name evidence="4" type="primary">ycf20</name>
</gene>
<dbReference type="InterPro" id="IPR007572">
    <property type="entry name" value="Uncharacterised_Ycf20"/>
</dbReference>
<dbReference type="Pfam" id="PF04483">
    <property type="entry name" value="DUF565"/>
    <property type="match status" value="1"/>
</dbReference>
<feature type="transmembrane region" description="Helical" evidence="3">
    <location>
        <begin position="73"/>
        <end position="91"/>
    </location>
</feature>
<keyword evidence="3" id="KW-0472">Membrane</keyword>
<dbReference type="EMBL" id="MK814651">
    <property type="protein sequence ID" value="QCI06241.1"/>
    <property type="molecule type" value="Genomic_DNA"/>
</dbReference>
<keyword evidence="3" id="KW-0812">Transmembrane</keyword>
<dbReference type="PANTHER" id="PTHR33787:SF4">
    <property type="entry name" value="YCF20-LIKE PROTEIN"/>
    <property type="match status" value="1"/>
</dbReference>
<dbReference type="AlphaFoldDB" id="A0A4D6WUA0"/>
<proteinExistence type="inferred from homology"/>
<sequence>MLNKILLFENISDNKFAYIKYKITCLLLGFLIATTCSTIPAQTGDWGIIAASVIITINEIISKIVYSFSKKRIMLLTLFNYIKIGIIYGLFVDSFKLGS</sequence>
<accession>A0A4D6WUA0</accession>
<feature type="transmembrane region" description="Helical" evidence="3">
    <location>
        <begin position="46"/>
        <end position="66"/>
    </location>
</feature>
<keyword evidence="4" id="KW-0934">Plastid</keyword>